<reference evidence="3" key="1">
    <citation type="journal article" date="2010" name="Nat. Biotechnol.">
        <title>Draft genome sequence of the oilseed species Ricinus communis.</title>
        <authorList>
            <person name="Chan A.P."/>
            <person name="Crabtree J."/>
            <person name="Zhao Q."/>
            <person name="Lorenzi H."/>
            <person name="Orvis J."/>
            <person name="Puiu D."/>
            <person name="Melake-Berhan A."/>
            <person name="Jones K.M."/>
            <person name="Redman J."/>
            <person name="Chen G."/>
            <person name="Cahoon E.B."/>
            <person name="Gedil M."/>
            <person name="Stanke M."/>
            <person name="Haas B.J."/>
            <person name="Wortman J.R."/>
            <person name="Fraser-Liggett C.M."/>
            <person name="Ravel J."/>
            <person name="Rabinowicz P.D."/>
        </authorList>
    </citation>
    <scope>NUCLEOTIDE SEQUENCE [LARGE SCALE GENOMIC DNA]</scope>
    <source>
        <strain evidence="3">cv. Hale</strain>
    </source>
</reference>
<feature type="region of interest" description="Disordered" evidence="1">
    <location>
        <begin position="1"/>
        <end position="68"/>
    </location>
</feature>
<dbReference type="InParanoid" id="B9TKE3"/>
<protein>
    <submittedName>
        <fullName evidence="2">Uncharacterized protein</fullName>
    </submittedName>
</protein>
<feature type="compositionally biased region" description="Polar residues" evidence="1">
    <location>
        <begin position="23"/>
        <end position="34"/>
    </location>
</feature>
<dbReference type="Proteomes" id="UP000008311">
    <property type="component" value="Unassembled WGS sequence"/>
</dbReference>
<evidence type="ECO:0000256" key="1">
    <source>
        <dbReference type="SAM" id="MobiDB-lite"/>
    </source>
</evidence>
<accession>B9TKE3</accession>
<feature type="compositionally biased region" description="Low complexity" evidence="1">
    <location>
        <begin position="1"/>
        <end position="22"/>
    </location>
</feature>
<name>B9TKE3_RICCO</name>
<keyword evidence="3" id="KW-1185">Reference proteome</keyword>
<sequence length="68" mass="7008">MASIPGAATPSAPLPTAAARSPGPSSRTKATTGRFSADAMCSRPESLETTRSPAPAARWRRRATSARP</sequence>
<dbReference type="EMBL" id="EQ985155">
    <property type="protein sequence ID" value="EEF23671.1"/>
    <property type="molecule type" value="Genomic_DNA"/>
</dbReference>
<evidence type="ECO:0000313" key="3">
    <source>
        <dbReference type="Proteomes" id="UP000008311"/>
    </source>
</evidence>
<feature type="compositionally biased region" description="Basic residues" evidence="1">
    <location>
        <begin position="58"/>
        <end position="68"/>
    </location>
</feature>
<feature type="non-terminal residue" evidence="2">
    <location>
        <position position="68"/>
    </location>
</feature>
<gene>
    <name evidence="2" type="ORF">RCOM_1896620</name>
</gene>
<organism evidence="2 3">
    <name type="scientific">Ricinus communis</name>
    <name type="common">Castor bean</name>
    <dbReference type="NCBI Taxonomy" id="3988"/>
    <lineage>
        <taxon>Eukaryota</taxon>
        <taxon>Viridiplantae</taxon>
        <taxon>Streptophyta</taxon>
        <taxon>Embryophyta</taxon>
        <taxon>Tracheophyta</taxon>
        <taxon>Spermatophyta</taxon>
        <taxon>Magnoliopsida</taxon>
        <taxon>eudicotyledons</taxon>
        <taxon>Gunneridae</taxon>
        <taxon>Pentapetalae</taxon>
        <taxon>rosids</taxon>
        <taxon>fabids</taxon>
        <taxon>Malpighiales</taxon>
        <taxon>Euphorbiaceae</taxon>
        <taxon>Acalyphoideae</taxon>
        <taxon>Acalypheae</taxon>
        <taxon>Ricinus</taxon>
    </lineage>
</organism>
<dbReference type="AlphaFoldDB" id="B9TKE3"/>
<proteinExistence type="predicted"/>
<evidence type="ECO:0000313" key="2">
    <source>
        <dbReference type="EMBL" id="EEF23671.1"/>
    </source>
</evidence>